<dbReference type="Pfam" id="PF00041">
    <property type="entry name" value="fn3"/>
    <property type="match status" value="1"/>
</dbReference>
<reference evidence="4" key="1">
    <citation type="submission" date="2022-11" db="UniProtKB">
        <authorList>
            <consortium name="EnsemblMetazoa"/>
        </authorList>
    </citation>
    <scope>IDENTIFICATION</scope>
</reference>
<keyword evidence="2" id="KW-0812">Transmembrane</keyword>
<evidence type="ECO:0000256" key="1">
    <source>
        <dbReference type="SAM" id="MobiDB-lite"/>
    </source>
</evidence>
<dbReference type="Proteomes" id="UP000887568">
    <property type="component" value="Unplaced"/>
</dbReference>
<dbReference type="GeneID" id="119737476"/>
<dbReference type="AlphaFoldDB" id="A0A914AVK8"/>
<name>A0A914AVK8_PATMI</name>
<dbReference type="PANTHER" id="PTHR20859:SF84">
    <property type="entry name" value="INTERFERON ALPHA_BETA RECEPTOR 2"/>
    <property type="match status" value="1"/>
</dbReference>
<feature type="transmembrane region" description="Helical" evidence="2">
    <location>
        <begin position="453"/>
        <end position="475"/>
    </location>
</feature>
<feature type="compositionally biased region" description="Polar residues" evidence="1">
    <location>
        <begin position="528"/>
        <end position="556"/>
    </location>
</feature>
<dbReference type="OrthoDB" id="5982258at2759"/>
<dbReference type="RefSeq" id="XP_038067797.1">
    <property type="nucleotide sequence ID" value="XM_038211869.1"/>
</dbReference>
<evidence type="ECO:0000256" key="2">
    <source>
        <dbReference type="SAM" id="Phobius"/>
    </source>
</evidence>
<dbReference type="SUPFAM" id="SSF49265">
    <property type="entry name" value="Fibronectin type III"/>
    <property type="match status" value="2"/>
</dbReference>
<feature type="region of interest" description="Disordered" evidence="1">
    <location>
        <begin position="518"/>
        <end position="596"/>
    </location>
</feature>
<feature type="region of interest" description="Disordered" evidence="1">
    <location>
        <begin position="650"/>
        <end position="684"/>
    </location>
</feature>
<dbReference type="EnsemblMetazoa" id="XM_038211869.1">
    <property type="protein sequence ID" value="XP_038067797.1"/>
    <property type="gene ID" value="LOC119737476"/>
</dbReference>
<dbReference type="PROSITE" id="PS50853">
    <property type="entry name" value="FN3"/>
    <property type="match status" value="1"/>
</dbReference>
<evidence type="ECO:0000313" key="4">
    <source>
        <dbReference type="EnsemblMetazoa" id="XP_038067797.1"/>
    </source>
</evidence>
<feature type="region of interest" description="Disordered" evidence="1">
    <location>
        <begin position="613"/>
        <end position="634"/>
    </location>
</feature>
<dbReference type="PANTHER" id="PTHR20859">
    <property type="entry name" value="INTERFERON/INTERLEUKIN RECEPTOR"/>
    <property type="match status" value="1"/>
</dbReference>
<dbReference type="InterPro" id="IPR036116">
    <property type="entry name" value="FN3_sf"/>
</dbReference>
<feature type="compositionally biased region" description="Polar residues" evidence="1">
    <location>
        <begin position="650"/>
        <end position="665"/>
    </location>
</feature>
<dbReference type="Pfam" id="PF01108">
    <property type="entry name" value="Tissue_fac"/>
    <property type="match status" value="1"/>
</dbReference>
<feature type="compositionally biased region" description="Polar residues" evidence="1">
    <location>
        <begin position="613"/>
        <end position="629"/>
    </location>
</feature>
<accession>A0A914AVK8</accession>
<dbReference type="InterPro" id="IPR003961">
    <property type="entry name" value="FN3_dom"/>
</dbReference>
<feature type="compositionally biased region" description="Polar residues" evidence="1">
    <location>
        <begin position="718"/>
        <end position="744"/>
    </location>
</feature>
<sequence length="779" mass="85289">MSPPSNVTKILLNLNFEVRWMTPSDANNDTMYTVKYSPDNRKWYIIPECAAIQRTECANMTQSFLDLFNQKRVEDALRTGFQIRVYRHDGPLQSASPSTSIPFTPYMEATISAPSILKLDATSDSQRVGLVAPQTPFPDGATGKHIRMDDTSLPGVSKIYYNYTLWRTPNGATDTTLWTMEGRSDDFPAKHGMHDYTSLQLSNLAPNTEYVLTVQARIGLGGYSADTATLVWKTREAAPSEGPTLYSLEFVEIDCNDPDSRDIRVKWKPPPRKQWNGDSLYYEVRFSRMEPGGEHVTLNVTSSTSTTIYDLSRWDRYDVVVFANTSAGGTASLPKSVSATVVGMANSKPEAIEVLTDPSDPTQVIAWEPPTGYQQCILGYRMTLQPEAGGGEKGDLKMEETVLNGTEWEIGGLEPNTYTVEVAAIVKTGFESTSLGVARNIRLIVGPVRNVDAIITAVIVVCVLIVCLLTFRVIYRKIKKSCKDERFRSLKDNKILKRATSETYSSLRRHVPEKETYDLLNQREPLERQTSSLSRGSGESNRTTGSSGYSTDTKSSAVDDISLSDNDEGKAPADDVVSPSWLRQSSSSSFSSSDDGVKDSVFVGLLEVASDEVTNQRDSGVPSQSSSRAPTGLRITLPGKDSAAVASGYTPVTSCCPSRQTSVNEDPSACRKTSRVSCDSAPTSPYLENYPIGRSLDYTVLASTTLGPSQPHPLAIVKSNSSENQGRANQGRATSDASDSNNERATVAVKNDLSFQDSEIENYSKSLLVQKNSPNILDV</sequence>
<dbReference type="SMART" id="SM00060">
    <property type="entry name" value="FN3"/>
    <property type="match status" value="3"/>
</dbReference>
<dbReference type="CDD" id="cd00063">
    <property type="entry name" value="FN3"/>
    <property type="match status" value="2"/>
</dbReference>
<evidence type="ECO:0000259" key="3">
    <source>
        <dbReference type="PROSITE" id="PS50853"/>
    </source>
</evidence>
<feature type="compositionally biased region" description="Low complexity" evidence="1">
    <location>
        <begin position="576"/>
        <end position="594"/>
    </location>
</feature>
<dbReference type="OMA" id="RTECANM"/>
<keyword evidence="5" id="KW-1185">Reference proteome</keyword>
<proteinExistence type="predicted"/>
<protein>
    <recommendedName>
        <fullName evidence="3">Fibronectin type-III domain-containing protein</fullName>
    </recommendedName>
</protein>
<feature type="domain" description="Fibronectin type-III" evidence="3">
    <location>
        <begin position="249"/>
        <end position="343"/>
    </location>
</feature>
<dbReference type="InterPro" id="IPR013783">
    <property type="entry name" value="Ig-like_fold"/>
</dbReference>
<keyword evidence="2" id="KW-1133">Transmembrane helix</keyword>
<dbReference type="Gene3D" id="2.60.40.10">
    <property type="entry name" value="Immunoglobulins"/>
    <property type="match status" value="3"/>
</dbReference>
<feature type="region of interest" description="Disordered" evidence="1">
    <location>
        <begin position="711"/>
        <end position="754"/>
    </location>
</feature>
<keyword evidence="2" id="KW-0472">Membrane</keyword>
<evidence type="ECO:0000313" key="5">
    <source>
        <dbReference type="Proteomes" id="UP000887568"/>
    </source>
</evidence>
<organism evidence="4 5">
    <name type="scientific">Patiria miniata</name>
    <name type="common">Bat star</name>
    <name type="synonym">Asterina miniata</name>
    <dbReference type="NCBI Taxonomy" id="46514"/>
    <lineage>
        <taxon>Eukaryota</taxon>
        <taxon>Metazoa</taxon>
        <taxon>Echinodermata</taxon>
        <taxon>Eleutherozoa</taxon>
        <taxon>Asterozoa</taxon>
        <taxon>Asteroidea</taxon>
        <taxon>Valvatacea</taxon>
        <taxon>Valvatida</taxon>
        <taxon>Asterinidae</taxon>
        <taxon>Patiria</taxon>
    </lineage>
</organism>
<dbReference type="InterPro" id="IPR050650">
    <property type="entry name" value="Type-II_Cytokine-TF_Rcpt"/>
</dbReference>